<organism evidence="3 4">
    <name type="scientific">Oncorhynchus kisutch</name>
    <name type="common">Coho salmon</name>
    <name type="synonym">Salmo kisutch</name>
    <dbReference type="NCBI Taxonomy" id="8019"/>
    <lineage>
        <taxon>Eukaryota</taxon>
        <taxon>Metazoa</taxon>
        <taxon>Chordata</taxon>
        <taxon>Craniata</taxon>
        <taxon>Vertebrata</taxon>
        <taxon>Euteleostomi</taxon>
        <taxon>Actinopterygii</taxon>
        <taxon>Neopterygii</taxon>
        <taxon>Teleostei</taxon>
        <taxon>Protacanthopterygii</taxon>
        <taxon>Salmoniformes</taxon>
        <taxon>Salmonidae</taxon>
        <taxon>Salmoninae</taxon>
        <taxon>Oncorhynchus</taxon>
    </lineage>
</organism>
<evidence type="ECO:0000259" key="2">
    <source>
        <dbReference type="Pfam" id="PF02214"/>
    </source>
</evidence>
<reference evidence="3" key="2">
    <citation type="submission" date="2025-09" db="UniProtKB">
        <authorList>
            <consortium name="Ensembl"/>
        </authorList>
    </citation>
    <scope>IDENTIFICATION</scope>
</reference>
<feature type="region of interest" description="Disordered" evidence="1">
    <location>
        <begin position="768"/>
        <end position="804"/>
    </location>
</feature>
<dbReference type="PANTHER" id="PTHR14499:SF20">
    <property type="entry name" value="BTB_POZ DOMAIN-CONTAINING PROTEIN KCTD19"/>
    <property type="match status" value="1"/>
</dbReference>
<dbReference type="Gene3D" id="3.30.710.10">
    <property type="entry name" value="Potassium Channel Kv1.1, Chain A"/>
    <property type="match status" value="3"/>
</dbReference>
<feature type="compositionally biased region" description="Polar residues" evidence="1">
    <location>
        <begin position="572"/>
        <end position="585"/>
    </location>
</feature>
<dbReference type="Ensembl" id="ENSOKIT00005095938.1">
    <property type="protein sequence ID" value="ENSOKIP00005089762.1"/>
    <property type="gene ID" value="ENSOKIG00005039087.1"/>
</dbReference>
<dbReference type="AlphaFoldDB" id="A0A8C7JKS9"/>
<evidence type="ECO:0000313" key="3">
    <source>
        <dbReference type="Ensembl" id="ENSOKIP00005089762.1"/>
    </source>
</evidence>
<dbReference type="SUPFAM" id="SSF54695">
    <property type="entry name" value="POZ domain"/>
    <property type="match status" value="3"/>
</dbReference>
<dbReference type="InterPro" id="IPR003131">
    <property type="entry name" value="T1-type_BTB"/>
</dbReference>
<accession>A0A8C7JKS9</accession>
<feature type="region of interest" description="Disordered" evidence="1">
    <location>
        <begin position="652"/>
        <end position="682"/>
    </location>
</feature>
<dbReference type="GeneTree" id="ENSGT00390000007606"/>
<feature type="domain" description="Potassium channel tetramerisation-type BTB" evidence="2">
    <location>
        <begin position="12"/>
        <end position="76"/>
    </location>
</feature>
<dbReference type="InterPro" id="IPR011333">
    <property type="entry name" value="SKP1/BTB/POZ_sf"/>
</dbReference>
<dbReference type="Pfam" id="PF02214">
    <property type="entry name" value="BTB_2"/>
    <property type="match status" value="1"/>
</dbReference>
<evidence type="ECO:0000256" key="1">
    <source>
        <dbReference type="SAM" id="MobiDB-lite"/>
    </source>
</evidence>
<keyword evidence="4" id="KW-1185">Reference proteome</keyword>
<feature type="region of interest" description="Disordered" evidence="1">
    <location>
        <begin position="571"/>
        <end position="633"/>
    </location>
</feature>
<dbReference type="Proteomes" id="UP000694557">
    <property type="component" value="Unassembled WGS sequence"/>
</dbReference>
<protein>
    <submittedName>
        <fullName evidence="3">Potassium channel tetramerization domain containing 19</fullName>
    </submittedName>
</protein>
<feature type="region of interest" description="Disordered" evidence="1">
    <location>
        <begin position="517"/>
        <end position="540"/>
    </location>
</feature>
<sequence length="937" mass="104379">MATEQDNQCCSFNVGGCFFSIRFNRLSHLQDSLLFKDTSSGQKPRWFIDRDGCTFRHVQYYLQTGKLATSCVSELNILYELTAGLRLTSLLQALENLQSGKHFLRDRPVDLQVTERATLNYWKTRICNTREPEPVASPVSSVHDAVPLGLVGTPLVDGDEEVLYCFVPMETVRLYPALVTPHNLLWLCDDLVVIECDSSLFRFIANYLQTGNIFLPEDFSDHDRLNQEAGAAGMTDFLEELQKRPELIGDDIMQPQDGCPQMKQQPQHRLTPQPLYIMTFDLLVRYQDSALGQLCVDSNVEGSRLHLSGNGVVFQHVANWLGTCRVPLTERQCELPGLCEYLDRQDEAYHTFRDALWEFLHRTRTTGRCFTAGPWSASVATFSIYKVVKVYVGTHWYATYYKTLFKHPELLSNPRKSSWIVFGHSLQIRADGAMFRHILNFLRCGRLLLPSVFKEWRLLCNEVEEFQIPALTGALEDCSDYRAWCESNTPAAGNQSSSSAESLLFYNQDQDVFTGIGYQPESMDVSPSQTQHGVSPEDSFISVGEDICPLVEPENELRRRDCLLQRLEESRQVNTEDSIEPSQLSPAPLQSTVQSGGQTSQLSVPSDRLSQNNTTSDTSSKLSSSPLVPNRTLDTMDIRKLSSSLCSVTHQLDHPSKFSPTGLSSPGQKPVGSRHFSSPGRYQGGLVERATPDGLDEISASLQSMMAETVFQSGPNTQPWGSPSGEGTLCPCTGSRGSTPDPIPPDPLPNPASARLSTLTAFLARQGLPGGAQGTRYRTQRADVEGESQGRSTVKPNSSTQREDFHWSRPALGGCLFPVRGCVLRVDHPPVLGRGEPGGYFTQSLIYTASPPHTGYGADKDLNVRGDIKTCCQRIRAMLEVQACLMSALEACRTYVWFLLLLRLNHTSKRRLLSPDVSVIPTSAVWGEGERERGREM</sequence>
<feature type="compositionally biased region" description="Low complexity" evidence="1">
    <location>
        <begin position="589"/>
        <end position="604"/>
    </location>
</feature>
<feature type="compositionally biased region" description="Low complexity" evidence="1">
    <location>
        <begin position="614"/>
        <end position="625"/>
    </location>
</feature>
<reference evidence="3" key="1">
    <citation type="submission" date="2025-08" db="UniProtKB">
        <authorList>
            <consortium name="Ensembl"/>
        </authorList>
    </citation>
    <scope>IDENTIFICATION</scope>
</reference>
<feature type="compositionally biased region" description="Polar residues" evidence="1">
    <location>
        <begin position="789"/>
        <end position="800"/>
    </location>
</feature>
<feature type="compositionally biased region" description="Polar residues" evidence="1">
    <location>
        <begin position="658"/>
        <end position="667"/>
    </location>
</feature>
<name>A0A8C7JKS9_ONCKI</name>
<evidence type="ECO:0000313" key="4">
    <source>
        <dbReference type="Proteomes" id="UP000694557"/>
    </source>
</evidence>
<proteinExistence type="predicted"/>
<dbReference type="CDD" id="cd18373">
    <property type="entry name" value="BTB1_POZ_KCTD19"/>
    <property type="match status" value="1"/>
</dbReference>
<dbReference type="GO" id="GO:0051260">
    <property type="term" value="P:protein homooligomerization"/>
    <property type="evidence" value="ECO:0007669"/>
    <property type="project" value="InterPro"/>
</dbReference>
<gene>
    <name evidence="3" type="primary">LOC109886258</name>
</gene>
<dbReference type="PANTHER" id="PTHR14499">
    <property type="entry name" value="POTASSIUM CHANNEL TETRAMERIZATION DOMAIN-CONTAINING"/>
    <property type="match status" value="1"/>
</dbReference>